<name>R8BKR7_PHAM7</name>
<evidence type="ECO:0000313" key="2">
    <source>
        <dbReference type="Proteomes" id="UP000014074"/>
    </source>
</evidence>
<accession>R8BKR7</accession>
<dbReference type="InterPro" id="IPR017946">
    <property type="entry name" value="PLC-like_Pdiesterase_TIM-brl"/>
</dbReference>
<dbReference type="Proteomes" id="UP000014074">
    <property type="component" value="Unassembled WGS sequence"/>
</dbReference>
<keyword evidence="2" id="KW-1185">Reference proteome</keyword>
<dbReference type="SUPFAM" id="SSF51695">
    <property type="entry name" value="PLC-like phosphodiesterases"/>
    <property type="match status" value="1"/>
</dbReference>
<reference evidence="2" key="1">
    <citation type="journal article" date="2013" name="Genome Announc.">
        <title>Draft genome sequence of the ascomycete Phaeoacremonium aleophilum strain UCR-PA7, a causal agent of the esca disease complex in grapevines.</title>
        <authorList>
            <person name="Blanco-Ulate B."/>
            <person name="Rolshausen P."/>
            <person name="Cantu D."/>
        </authorList>
    </citation>
    <scope>NUCLEOTIDE SEQUENCE [LARGE SCALE GENOMIC DNA]</scope>
    <source>
        <strain evidence="2">UCR-PA7</strain>
    </source>
</reference>
<dbReference type="EMBL" id="KB933121">
    <property type="protein sequence ID" value="EON99901.1"/>
    <property type="molecule type" value="Genomic_DNA"/>
</dbReference>
<dbReference type="PANTHER" id="PTHR13593:SF140">
    <property type="entry name" value="PLC-LIKE PHOSPHODIESTERASE"/>
    <property type="match status" value="1"/>
</dbReference>
<dbReference type="eggNOG" id="ENOG502RUV2">
    <property type="taxonomic scope" value="Eukaryota"/>
</dbReference>
<dbReference type="Pfam" id="PF26146">
    <property type="entry name" value="PI-PLC_X"/>
    <property type="match status" value="1"/>
</dbReference>
<evidence type="ECO:0000313" key="1">
    <source>
        <dbReference type="EMBL" id="EON99901.1"/>
    </source>
</evidence>
<dbReference type="PANTHER" id="PTHR13593">
    <property type="match status" value="1"/>
</dbReference>
<dbReference type="RefSeq" id="XP_007915302.1">
    <property type="nucleotide sequence ID" value="XM_007917111.1"/>
</dbReference>
<proteinExistence type="predicted"/>
<gene>
    <name evidence="1" type="ORF">UCRPA7_4559</name>
</gene>
<dbReference type="Gene3D" id="3.20.20.190">
    <property type="entry name" value="Phosphatidylinositol (PI) phosphodiesterase"/>
    <property type="match status" value="1"/>
</dbReference>
<protein>
    <submittedName>
        <fullName evidence="1">Putative tat pathway signal sequence protein</fullName>
    </submittedName>
</protein>
<dbReference type="GO" id="GO:0008081">
    <property type="term" value="F:phosphoric diester hydrolase activity"/>
    <property type="evidence" value="ECO:0007669"/>
    <property type="project" value="InterPro"/>
</dbReference>
<dbReference type="HOGENOM" id="CLU_037358_0_0_1"/>
<dbReference type="AlphaFoldDB" id="R8BKR7"/>
<sequence length="312" mass="34425">MVGCHNSPFIRSGSTAANQDLDVTTQLNDGIRFLQGQIQWPANGTEPHFCHTSCDILDAGPITDWLGKVKTWVAAHPYDVVTILLGNGNYSDASMYAPFIESTGIQKYAYVPDVAAPWTVDQWPTFSELILQGVRTVMFIDYNYNATAAPWLLDEFGYFWETPFDPEDTSFPCTVQRPPRLMGDENVEAARNSMYIMNHNLNVEVSLLGASLLVPAVTSLNTTNNVSGDGSLGMAANNCRSDWGRAPNFLTVDYYEYGGFPGSVFEVAAIQNNVTYDRSKCCGKVENAARRALVAMSSWSFGVLALAFWFVL</sequence>
<dbReference type="InterPro" id="IPR051057">
    <property type="entry name" value="PI-PLC_domain"/>
</dbReference>
<dbReference type="GO" id="GO:0006629">
    <property type="term" value="P:lipid metabolic process"/>
    <property type="evidence" value="ECO:0007669"/>
    <property type="project" value="InterPro"/>
</dbReference>
<organism evidence="1 2">
    <name type="scientific">Phaeoacremonium minimum (strain UCR-PA7)</name>
    <name type="common">Esca disease fungus</name>
    <name type="synonym">Togninia minima</name>
    <dbReference type="NCBI Taxonomy" id="1286976"/>
    <lineage>
        <taxon>Eukaryota</taxon>
        <taxon>Fungi</taxon>
        <taxon>Dikarya</taxon>
        <taxon>Ascomycota</taxon>
        <taxon>Pezizomycotina</taxon>
        <taxon>Sordariomycetes</taxon>
        <taxon>Sordariomycetidae</taxon>
        <taxon>Togniniales</taxon>
        <taxon>Togniniaceae</taxon>
        <taxon>Phaeoacremonium</taxon>
    </lineage>
</organism>
<dbReference type="OrthoDB" id="7984201at2759"/>
<dbReference type="KEGG" id="tmn:UCRPA7_4559"/>
<dbReference type="GeneID" id="19325021"/>